<evidence type="ECO:0000256" key="1">
    <source>
        <dbReference type="ARBA" id="ARBA00004123"/>
    </source>
</evidence>
<dbReference type="Pfam" id="PF05699">
    <property type="entry name" value="Dimer_Tnp_hAT"/>
    <property type="match status" value="1"/>
</dbReference>
<organism evidence="8">
    <name type="scientific">Camponotus floridanus</name>
    <name type="common">Florida carpenter ant</name>
    <dbReference type="NCBI Taxonomy" id="104421"/>
    <lineage>
        <taxon>Eukaryota</taxon>
        <taxon>Metazoa</taxon>
        <taxon>Ecdysozoa</taxon>
        <taxon>Arthropoda</taxon>
        <taxon>Hexapoda</taxon>
        <taxon>Insecta</taxon>
        <taxon>Pterygota</taxon>
        <taxon>Neoptera</taxon>
        <taxon>Endopterygota</taxon>
        <taxon>Hymenoptera</taxon>
        <taxon>Apocrita</taxon>
        <taxon>Aculeata</taxon>
        <taxon>Formicoidea</taxon>
        <taxon>Formicidae</taxon>
        <taxon>Formicinae</taxon>
        <taxon>Camponotus</taxon>
    </lineage>
</organism>
<dbReference type="AlphaFoldDB" id="E2AN53"/>
<reference evidence="7 8" key="1">
    <citation type="journal article" date="2010" name="Science">
        <title>Genomic comparison of the ants Camponotus floridanus and Harpegnathos saltator.</title>
        <authorList>
            <person name="Bonasio R."/>
            <person name="Zhang G."/>
            <person name="Ye C."/>
            <person name="Mutti N.S."/>
            <person name="Fang X."/>
            <person name="Qin N."/>
            <person name="Donahue G."/>
            <person name="Yang P."/>
            <person name="Li Q."/>
            <person name="Li C."/>
            <person name="Zhang P."/>
            <person name="Huang Z."/>
            <person name="Berger S.L."/>
            <person name="Reinberg D."/>
            <person name="Wang J."/>
            <person name="Liebig J."/>
        </authorList>
    </citation>
    <scope>NUCLEOTIDE SEQUENCE [LARGE SCALE GENOMIC DNA]</scope>
    <source>
        <strain evidence="8">C129</strain>
    </source>
</reference>
<dbReference type="OMA" id="DEWNIDY"/>
<evidence type="ECO:0000256" key="4">
    <source>
        <dbReference type="ARBA" id="ARBA00022833"/>
    </source>
</evidence>
<feature type="domain" description="HAT C-terminal dimerisation" evidence="6">
    <location>
        <begin position="422"/>
        <end position="498"/>
    </location>
</feature>
<evidence type="ECO:0000313" key="8">
    <source>
        <dbReference type="Proteomes" id="UP000000311"/>
    </source>
</evidence>
<keyword evidence="2" id="KW-0479">Metal-binding</keyword>
<evidence type="ECO:0000259" key="6">
    <source>
        <dbReference type="Pfam" id="PF05699"/>
    </source>
</evidence>
<dbReference type="GO" id="GO:0046983">
    <property type="term" value="F:protein dimerization activity"/>
    <property type="evidence" value="ECO:0007669"/>
    <property type="project" value="InterPro"/>
</dbReference>
<gene>
    <name evidence="7" type="ORF">EAG_12560</name>
</gene>
<name>E2AN53_CAMFO</name>
<dbReference type="GO" id="GO:0005634">
    <property type="term" value="C:nucleus"/>
    <property type="evidence" value="ECO:0007669"/>
    <property type="project" value="UniProtKB-SubCell"/>
</dbReference>
<keyword evidence="3" id="KW-0863">Zinc-finger</keyword>
<dbReference type="OrthoDB" id="7699767at2759"/>
<evidence type="ECO:0000256" key="2">
    <source>
        <dbReference type="ARBA" id="ARBA00022723"/>
    </source>
</evidence>
<dbReference type="InParanoid" id="E2AN53"/>
<comment type="subcellular location">
    <subcellularLocation>
        <location evidence="1">Nucleus</location>
    </subcellularLocation>
</comment>
<feature type="non-terminal residue" evidence="7">
    <location>
        <position position="498"/>
    </location>
</feature>
<dbReference type="InterPro" id="IPR052035">
    <property type="entry name" value="ZnF_BED_domain_contain"/>
</dbReference>
<keyword evidence="4" id="KW-0862">Zinc</keyword>
<dbReference type="Proteomes" id="UP000000311">
    <property type="component" value="Unassembled WGS sequence"/>
</dbReference>
<protein>
    <submittedName>
        <fullName evidence="7">Zinc finger BED domain-containing protein 1</fullName>
    </submittedName>
</protein>
<dbReference type="InterPro" id="IPR008906">
    <property type="entry name" value="HATC_C_dom"/>
</dbReference>
<evidence type="ECO:0000256" key="5">
    <source>
        <dbReference type="ARBA" id="ARBA00023242"/>
    </source>
</evidence>
<evidence type="ECO:0000313" key="7">
    <source>
        <dbReference type="EMBL" id="EFN65135.1"/>
    </source>
</evidence>
<accession>E2AN53</accession>
<dbReference type="PANTHER" id="PTHR46481:SF10">
    <property type="entry name" value="ZINC FINGER BED DOMAIN-CONTAINING PROTEIN 39"/>
    <property type="match status" value="1"/>
</dbReference>
<dbReference type="GO" id="GO:0008270">
    <property type="term" value="F:zinc ion binding"/>
    <property type="evidence" value="ECO:0007669"/>
    <property type="project" value="UniProtKB-KW"/>
</dbReference>
<proteinExistence type="predicted"/>
<dbReference type="FunCoup" id="E2AN53">
    <property type="interactions" value="21"/>
</dbReference>
<keyword evidence="5" id="KW-0539">Nucleus</keyword>
<dbReference type="SUPFAM" id="SSF140996">
    <property type="entry name" value="Hermes dimerisation domain"/>
    <property type="match status" value="1"/>
</dbReference>
<dbReference type="EMBL" id="GL441080">
    <property type="protein sequence ID" value="EFN65135.1"/>
    <property type="molecule type" value="Genomic_DNA"/>
</dbReference>
<sequence length="498" mass="57164">KAEEITNAILFMIAKDNMPFQIVDNKGFRNLMKTTAPLYSIPGRKSITKRLEEKYEYLKACEKQKLEKMNYFSVTADIWTDVLNTVSYLGMTVHYEFEEELQATTIGVTEMTERHTSEVIGRWMRMILQDWHADDEKIVVVVTDNGANIKKAVKDTFGFTKHIACFAHSINLVAEDTMNFQDAKILCAKIKKIVTYFKHSTIAADALRKLTYLRLIQSIDTRWNSTFAMLLRFISLSKEVGSILLSMPDSPDMLTASELQLANEIVEILQSLEKVTKELCGEQYVTASKIILLINCLKNKNEKLHKSLKTQTALSLVDRLQNSLSMRFGQIENNSIVAISTILYPRFKKLHFNQPLACSHTIGRIPGWLRELDQTNVSNDVIAETNMKISDKIDDLWSFHDDLLKSKNVHTAQQHQDEIPTDLKHYLNQPMIDRRENSMRYWINFASVYPTLSIIAKKYLAIVGTSVPSERLFSRAGNILTDSRNRLSPDHLQELLFL</sequence>
<feature type="non-terminal residue" evidence="7">
    <location>
        <position position="1"/>
    </location>
</feature>
<dbReference type="PANTHER" id="PTHR46481">
    <property type="entry name" value="ZINC FINGER BED DOMAIN-CONTAINING PROTEIN 4"/>
    <property type="match status" value="1"/>
</dbReference>
<dbReference type="InterPro" id="IPR012337">
    <property type="entry name" value="RNaseH-like_sf"/>
</dbReference>
<keyword evidence="8" id="KW-1185">Reference proteome</keyword>
<evidence type="ECO:0000256" key="3">
    <source>
        <dbReference type="ARBA" id="ARBA00022771"/>
    </source>
</evidence>
<dbReference type="SUPFAM" id="SSF53098">
    <property type="entry name" value="Ribonuclease H-like"/>
    <property type="match status" value="1"/>
</dbReference>